<keyword evidence="3" id="KW-1185">Reference proteome</keyword>
<feature type="domain" description="Carboxymuconolactone decarboxylase-like" evidence="1">
    <location>
        <begin position="2"/>
        <end position="73"/>
    </location>
</feature>
<reference evidence="2 3" key="1">
    <citation type="submission" date="2020-09" db="EMBL/GenBank/DDBJ databases">
        <title>A novel species.</title>
        <authorList>
            <person name="Gao J."/>
        </authorList>
    </citation>
    <scope>NUCLEOTIDE SEQUENCE [LARGE SCALE GENOMIC DNA]</scope>
    <source>
        <strain evidence="2 3">CRXT-Y-14</strain>
    </source>
</reference>
<dbReference type="Gene3D" id="1.20.1290.10">
    <property type="entry name" value="AhpD-like"/>
    <property type="match status" value="1"/>
</dbReference>
<evidence type="ECO:0000313" key="3">
    <source>
        <dbReference type="Proteomes" id="UP000516428"/>
    </source>
</evidence>
<dbReference type="Proteomes" id="UP000516428">
    <property type="component" value="Chromosome"/>
</dbReference>
<sequence length="99" mass="9985">MRMTDGAYEQSGLDPETYLLTRIAALVAMGAAPASYLLNLGAAEDIGVPPARIQGTLVAIAPVVGSARVVTAAHGIGDAFGLHLLPLPDGGDEDEGATT</sequence>
<dbReference type="InterPro" id="IPR003779">
    <property type="entry name" value="CMD-like"/>
</dbReference>
<accession>A0A7H1BIH7</accession>
<dbReference type="AlphaFoldDB" id="A0A7H1BIH7"/>
<dbReference type="EMBL" id="CP061281">
    <property type="protein sequence ID" value="QNS08532.1"/>
    <property type="molecule type" value="Genomic_DNA"/>
</dbReference>
<dbReference type="InterPro" id="IPR029032">
    <property type="entry name" value="AhpD-like"/>
</dbReference>
<evidence type="ECO:0000259" key="1">
    <source>
        <dbReference type="Pfam" id="PF02627"/>
    </source>
</evidence>
<evidence type="ECO:0000313" key="2">
    <source>
        <dbReference type="EMBL" id="QNS08532.1"/>
    </source>
</evidence>
<proteinExistence type="predicted"/>
<organism evidence="2 3">
    <name type="scientific">Streptomyces xanthii</name>
    <dbReference type="NCBI Taxonomy" id="2768069"/>
    <lineage>
        <taxon>Bacteria</taxon>
        <taxon>Bacillati</taxon>
        <taxon>Actinomycetota</taxon>
        <taxon>Actinomycetes</taxon>
        <taxon>Kitasatosporales</taxon>
        <taxon>Streptomycetaceae</taxon>
        <taxon>Streptomyces</taxon>
    </lineage>
</organism>
<dbReference type="Pfam" id="PF02627">
    <property type="entry name" value="CMD"/>
    <property type="match status" value="1"/>
</dbReference>
<protein>
    <submittedName>
        <fullName evidence="2">Carboxymuconolactone decarboxylase family protein</fullName>
    </submittedName>
</protein>
<dbReference type="GO" id="GO:0051920">
    <property type="term" value="F:peroxiredoxin activity"/>
    <property type="evidence" value="ECO:0007669"/>
    <property type="project" value="InterPro"/>
</dbReference>
<dbReference type="KEGG" id="sxn:IAG42_04945"/>
<dbReference type="SUPFAM" id="SSF69118">
    <property type="entry name" value="AhpD-like"/>
    <property type="match status" value="1"/>
</dbReference>
<gene>
    <name evidence="2" type="ORF">IAG42_04945</name>
</gene>
<name>A0A7H1BIH7_9ACTN</name>